<gene>
    <name evidence="7" type="ordered locus">CJA_2943</name>
</gene>
<keyword evidence="5" id="KW-0812">Transmembrane</keyword>
<feature type="domain" description="Methyl-accepting transducer" evidence="6">
    <location>
        <begin position="279"/>
        <end position="494"/>
    </location>
</feature>
<organism evidence="7 8">
    <name type="scientific">Cellvibrio japonicus (strain Ueda107)</name>
    <name type="common">Pseudomonas fluorescens subsp. cellulosa</name>
    <dbReference type="NCBI Taxonomy" id="498211"/>
    <lineage>
        <taxon>Bacteria</taxon>
        <taxon>Pseudomonadati</taxon>
        <taxon>Pseudomonadota</taxon>
        <taxon>Gammaproteobacteria</taxon>
        <taxon>Cellvibrionales</taxon>
        <taxon>Cellvibrionaceae</taxon>
        <taxon>Cellvibrio</taxon>
    </lineage>
</organism>
<dbReference type="RefSeq" id="WP_012488527.1">
    <property type="nucleotide sequence ID" value="NC_010995.1"/>
</dbReference>
<reference evidence="7 8" key="1">
    <citation type="journal article" date="2008" name="J. Bacteriol.">
        <title>Insights into plant cell wall degradation from the genome sequence of the soil bacterium Cellvibrio japonicus.</title>
        <authorList>
            <person name="Deboy R.T."/>
            <person name="Mongodin E.F."/>
            <person name="Fouts D.E."/>
            <person name="Tailford L.E."/>
            <person name="Khouri H."/>
            <person name="Emerson J.B."/>
            <person name="Mohamoud Y."/>
            <person name="Watkins K."/>
            <person name="Henrissat B."/>
            <person name="Gilbert H.J."/>
            <person name="Nelson K.E."/>
        </authorList>
    </citation>
    <scope>NUCLEOTIDE SEQUENCE [LARGE SCALE GENOMIC DNA]</scope>
    <source>
        <strain evidence="7 8">Ueda107</strain>
    </source>
</reference>
<dbReference type="Gene3D" id="1.10.287.950">
    <property type="entry name" value="Methyl-accepting chemotaxis protein"/>
    <property type="match status" value="1"/>
</dbReference>
<dbReference type="EMBL" id="CP000934">
    <property type="protein sequence ID" value="ACE85476.1"/>
    <property type="molecule type" value="Genomic_DNA"/>
</dbReference>
<dbReference type="AlphaFoldDB" id="B3PCN4"/>
<protein>
    <submittedName>
        <fullName evidence="7">Methyl-accepting chemotaxis protein</fullName>
    </submittedName>
</protein>
<evidence type="ECO:0000256" key="3">
    <source>
        <dbReference type="ARBA" id="ARBA00029447"/>
    </source>
</evidence>
<dbReference type="KEGG" id="cja:CJA_2943"/>
<evidence type="ECO:0000256" key="2">
    <source>
        <dbReference type="ARBA" id="ARBA00023224"/>
    </source>
</evidence>
<keyword evidence="8" id="KW-1185">Reference proteome</keyword>
<keyword evidence="5" id="KW-1133">Transmembrane helix</keyword>
<keyword evidence="2 4" id="KW-0807">Transducer</keyword>
<dbReference type="GO" id="GO:0005886">
    <property type="term" value="C:plasma membrane"/>
    <property type="evidence" value="ECO:0007669"/>
    <property type="project" value="TreeGrafter"/>
</dbReference>
<keyword evidence="1" id="KW-0145">Chemotaxis</keyword>
<dbReference type="PANTHER" id="PTHR43531">
    <property type="entry name" value="PROTEIN ICFG"/>
    <property type="match status" value="1"/>
</dbReference>
<dbReference type="HOGENOM" id="CLU_000445_107_16_6"/>
<dbReference type="InterPro" id="IPR051310">
    <property type="entry name" value="MCP_chemotaxis"/>
</dbReference>
<dbReference type="InterPro" id="IPR004090">
    <property type="entry name" value="Chemotax_Me-accpt_rcpt"/>
</dbReference>
<dbReference type="GO" id="GO:0004888">
    <property type="term" value="F:transmembrane signaling receptor activity"/>
    <property type="evidence" value="ECO:0007669"/>
    <property type="project" value="InterPro"/>
</dbReference>
<proteinExistence type="inferred from homology"/>
<dbReference type="PANTHER" id="PTHR43531:SF11">
    <property type="entry name" value="METHYL-ACCEPTING CHEMOTAXIS PROTEIN 3"/>
    <property type="match status" value="1"/>
</dbReference>
<dbReference type="PROSITE" id="PS50111">
    <property type="entry name" value="CHEMOTAXIS_TRANSDUC_2"/>
    <property type="match status" value="1"/>
</dbReference>
<dbReference type="STRING" id="498211.CJA_2943"/>
<evidence type="ECO:0000313" key="8">
    <source>
        <dbReference type="Proteomes" id="UP000001036"/>
    </source>
</evidence>
<sequence>MLTNLTLRFKILLLSTLIVLGLAVLGMSAYHQLSQYHQIVSDSSVNIQRRADILVNVQQASTHFKTQVQEWKNILIRGNNPELYERYSKGFLNEESEVSEHINRAVKLREQGGEAVEAYLSLQKEHRALGDNYRNALKNFEVSDPEAGKKVDRLVSGMDREAARQMEALATETLAGFTQYLKDTEQKTQAVYHSTLTLLIMISAAASVIIIAVMLVIFRNLFSTLGGEPAYTSDIVSQVADGYLNLDIQLKPGDSHSLLASVANMCRQLAGIIAEVRSSADALSSASEEVNATAQSLAKGASVQAASVEETSASMEEMSASIAQNSENAKITDGIAQTAANDAATGGEAVLGTIEVMQKIAQRITVIDDIAYQTNLLALNAAIEAGRAGEHGRGFAVVASEVRKLAERSQVAAQEIGTLATRTVRAAENAGSMLNNMVPAIRKTADLVQEIAAASQEQNAGVGQINTAIGQVSQTLQQNAAASEELSSTAEEMSAQAVRLQESMTYFKLENVKYKTRELQVGSAKPVQQSLLNASAIPKVKATLVDDDHNFVRFD</sequence>
<evidence type="ECO:0000259" key="6">
    <source>
        <dbReference type="PROSITE" id="PS50111"/>
    </source>
</evidence>
<dbReference type="InterPro" id="IPR004089">
    <property type="entry name" value="MCPsignal_dom"/>
</dbReference>
<accession>B3PCN4</accession>
<dbReference type="GO" id="GO:0006935">
    <property type="term" value="P:chemotaxis"/>
    <property type="evidence" value="ECO:0007669"/>
    <property type="project" value="UniProtKB-KW"/>
</dbReference>
<name>B3PCN4_CELJU</name>
<comment type="similarity">
    <text evidence="3">Belongs to the methyl-accepting chemotaxis (MCP) protein family.</text>
</comment>
<dbReference type="CDD" id="cd11386">
    <property type="entry name" value="MCP_signal"/>
    <property type="match status" value="1"/>
</dbReference>
<evidence type="ECO:0000256" key="1">
    <source>
        <dbReference type="ARBA" id="ARBA00022500"/>
    </source>
</evidence>
<dbReference type="SMART" id="SM00283">
    <property type="entry name" value="MA"/>
    <property type="match status" value="1"/>
</dbReference>
<dbReference type="PRINTS" id="PR00260">
    <property type="entry name" value="CHEMTRNSDUCR"/>
</dbReference>
<evidence type="ECO:0000256" key="5">
    <source>
        <dbReference type="SAM" id="Phobius"/>
    </source>
</evidence>
<dbReference type="Pfam" id="PF00015">
    <property type="entry name" value="MCPsignal"/>
    <property type="match status" value="1"/>
</dbReference>
<dbReference type="SUPFAM" id="SSF58104">
    <property type="entry name" value="Methyl-accepting chemotaxis protein (MCP) signaling domain"/>
    <property type="match status" value="1"/>
</dbReference>
<dbReference type="OrthoDB" id="9795078at2"/>
<evidence type="ECO:0000313" key="7">
    <source>
        <dbReference type="EMBL" id="ACE85476.1"/>
    </source>
</evidence>
<keyword evidence="5" id="KW-0472">Membrane</keyword>
<dbReference type="eggNOG" id="COG0840">
    <property type="taxonomic scope" value="Bacteria"/>
</dbReference>
<dbReference type="GO" id="GO:0007165">
    <property type="term" value="P:signal transduction"/>
    <property type="evidence" value="ECO:0007669"/>
    <property type="project" value="UniProtKB-KW"/>
</dbReference>
<feature type="transmembrane region" description="Helical" evidence="5">
    <location>
        <begin position="196"/>
        <end position="218"/>
    </location>
</feature>
<dbReference type="Proteomes" id="UP000001036">
    <property type="component" value="Chromosome"/>
</dbReference>
<evidence type="ECO:0000256" key="4">
    <source>
        <dbReference type="PROSITE-ProRule" id="PRU00284"/>
    </source>
</evidence>